<proteinExistence type="predicted"/>
<reference evidence="2" key="1">
    <citation type="submission" date="2022-11" db="UniProtKB">
        <authorList>
            <consortium name="WormBaseParasite"/>
        </authorList>
    </citation>
    <scope>IDENTIFICATION</scope>
</reference>
<dbReference type="WBParaSite" id="PS1159_v2.g22455.t1">
    <property type="protein sequence ID" value="PS1159_v2.g22455.t1"/>
    <property type="gene ID" value="PS1159_v2.g22455"/>
</dbReference>
<evidence type="ECO:0000313" key="1">
    <source>
        <dbReference type="Proteomes" id="UP000887580"/>
    </source>
</evidence>
<protein>
    <submittedName>
        <fullName evidence="2">Flavin-containing monooxygenase</fullName>
    </submittedName>
</protein>
<organism evidence="1 2">
    <name type="scientific">Panagrolaimus sp. PS1159</name>
    <dbReference type="NCBI Taxonomy" id="55785"/>
    <lineage>
        <taxon>Eukaryota</taxon>
        <taxon>Metazoa</taxon>
        <taxon>Ecdysozoa</taxon>
        <taxon>Nematoda</taxon>
        <taxon>Chromadorea</taxon>
        <taxon>Rhabditida</taxon>
        <taxon>Tylenchina</taxon>
        <taxon>Panagrolaimomorpha</taxon>
        <taxon>Panagrolaimoidea</taxon>
        <taxon>Panagrolaimidae</taxon>
        <taxon>Panagrolaimus</taxon>
    </lineage>
</organism>
<dbReference type="Proteomes" id="UP000887580">
    <property type="component" value="Unplaced"/>
</dbReference>
<name>A0AC35G1I6_9BILA</name>
<accession>A0AC35G1I6</accession>
<evidence type="ECO:0000313" key="2">
    <source>
        <dbReference type="WBParaSite" id="PS1159_v2.g22455.t1"/>
    </source>
</evidence>
<sequence>MAVIGLIQPIGSVAPISEMQSRWAAAVFAGKTFLPSFEEMISDIETKKFEMKKRYFKSPKHTLQVDFVPYMDEIAEIVGCKPSLTQTFFKDFRFFMRLFLGANAPYIYRLVGPNSWDGAKEAIYSLPERVKLPLKNRECRTRKHKKRGTLVRAFFKREKHMFEKNTVI</sequence>